<feature type="domain" description="Transglycosylase SLT" evidence="3">
    <location>
        <begin position="183"/>
        <end position="249"/>
    </location>
</feature>
<dbReference type="Proteomes" id="UP000655044">
    <property type="component" value="Unassembled WGS sequence"/>
</dbReference>
<keyword evidence="2" id="KW-0472">Membrane</keyword>
<evidence type="ECO:0000313" key="5">
    <source>
        <dbReference type="Proteomes" id="UP000655044"/>
    </source>
</evidence>
<feature type="transmembrane region" description="Helical" evidence="2">
    <location>
        <begin position="55"/>
        <end position="77"/>
    </location>
</feature>
<name>A0A8J3S196_PLARO</name>
<feature type="region of interest" description="Disordered" evidence="1">
    <location>
        <begin position="1"/>
        <end position="50"/>
    </location>
</feature>
<feature type="region of interest" description="Disordered" evidence="1">
    <location>
        <begin position="139"/>
        <end position="164"/>
    </location>
</feature>
<feature type="compositionally biased region" description="Basic residues" evidence="1">
    <location>
        <begin position="15"/>
        <end position="27"/>
    </location>
</feature>
<evidence type="ECO:0000313" key="4">
    <source>
        <dbReference type="EMBL" id="GIH84989.1"/>
    </source>
</evidence>
<keyword evidence="5" id="KW-1185">Reference proteome</keyword>
<evidence type="ECO:0000256" key="1">
    <source>
        <dbReference type="SAM" id="MobiDB-lite"/>
    </source>
</evidence>
<feature type="compositionally biased region" description="Low complexity" evidence="1">
    <location>
        <begin position="28"/>
        <end position="43"/>
    </location>
</feature>
<dbReference type="RefSeq" id="WP_229803078.1">
    <property type="nucleotide sequence ID" value="NZ_BMQP01000010.1"/>
</dbReference>
<protein>
    <recommendedName>
        <fullName evidence="3">Transglycosylase SLT domain-containing protein</fullName>
    </recommendedName>
</protein>
<accession>A0A8J3S196</accession>
<organism evidence="4 5">
    <name type="scientific">Planobispora rosea</name>
    <dbReference type="NCBI Taxonomy" id="35762"/>
    <lineage>
        <taxon>Bacteria</taxon>
        <taxon>Bacillati</taxon>
        <taxon>Actinomycetota</taxon>
        <taxon>Actinomycetes</taxon>
        <taxon>Streptosporangiales</taxon>
        <taxon>Streptosporangiaceae</taxon>
        <taxon>Planobispora</taxon>
    </lineage>
</organism>
<keyword evidence="2" id="KW-1133">Transmembrane helix</keyword>
<keyword evidence="2" id="KW-0812">Transmembrane</keyword>
<dbReference type="Pfam" id="PF01464">
    <property type="entry name" value="SLT"/>
    <property type="match status" value="1"/>
</dbReference>
<sequence length="261" mass="27429">MSSGSSPEQGNSPSRGRRASSSRRAGRRPAATGKPPAAEAPPAVKKRGRLSPKRAAVLGLTAAVVVGGGGFTVYTAVQNASAATETTLTLRDVAKVFGGGGDPFGPDPEADALKAQAVQAFKADELKRKREGRDPLDPIKIVKEAPGGGGFDPTQFPPGSANPTGNKALGKQMLEARGWADQWGCLEKLWMKESGWNERAMNRSSGAYGIPQSLPGHKMASAGSDWQTNPATQIEWGLNYIKGRYGSPCGAWAHSQAKGWY</sequence>
<dbReference type="EMBL" id="BOOI01000029">
    <property type="protein sequence ID" value="GIH84989.1"/>
    <property type="molecule type" value="Genomic_DNA"/>
</dbReference>
<proteinExistence type="predicted"/>
<dbReference type="InterPro" id="IPR008258">
    <property type="entry name" value="Transglycosylase_SLT_dom_1"/>
</dbReference>
<feature type="compositionally biased region" description="Polar residues" evidence="1">
    <location>
        <begin position="1"/>
        <end position="11"/>
    </location>
</feature>
<evidence type="ECO:0000259" key="3">
    <source>
        <dbReference type="Pfam" id="PF01464"/>
    </source>
</evidence>
<evidence type="ECO:0000256" key="2">
    <source>
        <dbReference type="SAM" id="Phobius"/>
    </source>
</evidence>
<dbReference type="AlphaFoldDB" id="A0A8J3S196"/>
<gene>
    <name evidence="4" type="ORF">Pro02_33970</name>
</gene>
<reference evidence="4" key="1">
    <citation type="submission" date="2021-01" db="EMBL/GenBank/DDBJ databases">
        <title>Whole genome shotgun sequence of Planobispora rosea NBRC 15558.</title>
        <authorList>
            <person name="Komaki H."/>
            <person name="Tamura T."/>
        </authorList>
    </citation>
    <scope>NUCLEOTIDE SEQUENCE</scope>
    <source>
        <strain evidence="4">NBRC 15558</strain>
    </source>
</reference>
<dbReference type="InterPro" id="IPR023346">
    <property type="entry name" value="Lysozyme-like_dom_sf"/>
</dbReference>
<comment type="caution">
    <text evidence="4">The sequence shown here is derived from an EMBL/GenBank/DDBJ whole genome shotgun (WGS) entry which is preliminary data.</text>
</comment>
<dbReference type="SUPFAM" id="SSF53955">
    <property type="entry name" value="Lysozyme-like"/>
    <property type="match status" value="1"/>
</dbReference>